<gene>
    <name evidence="2" type="ORF">N656DRAFT_830865</name>
</gene>
<organism evidence="2 3">
    <name type="scientific">Canariomyces notabilis</name>
    <dbReference type="NCBI Taxonomy" id="2074819"/>
    <lineage>
        <taxon>Eukaryota</taxon>
        <taxon>Fungi</taxon>
        <taxon>Dikarya</taxon>
        <taxon>Ascomycota</taxon>
        <taxon>Pezizomycotina</taxon>
        <taxon>Sordariomycetes</taxon>
        <taxon>Sordariomycetidae</taxon>
        <taxon>Sordariales</taxon>
        <taxon>Chaetomiaceae</taxon>
        <taxon>Canariomyces</taxon>
    </lineage>
</organism>
<reference evidence="2" key="2">
    <citation type="submission" date="2023-05" db="EMBL/GenBank/DDBJ databases">
        <authorList>
            <consortium name="Lawrence Berkeley National Laboratory"/>
            <person name="Steindorff A."/>
            <person name="Hensen N."/>
            <person name="Bonometti L."/>
            <person name="Westerberg I."/>
            <person name="Brannstrom I.O."/>
            <person name="Guillou S."/>
            <person name="Cros-Aarteil S."/>
            <person name="Calhoun S."/>
            <person name="Haridas S."/>
            <person name="Kuo A."/>
            <person name="Mondo S."/>
            <person name="Pangilinan J."/>
            <person name="Riley R."/>
            <person name="Labutti K."/>
            <person name="Andreopoulos B."/>
            <person name="Lipzen A."/>
            <person name="Chen C."/>
            <person name="Yanf M."/>
            <person name="Daum C."/>
            <person name="Ng V."/>
            <person name="Clum A."/>
            <person name="Ohm R."/>
            <person name="Martin F."/>
            <person name="Silar P."/>
            <person name="Natvig D."/>
            <person name="Lalanne C."/>
            <person name="Gautier V."/>
            <person name="Ament-Velasquez S.L."/>
            <person name="Kruys A."/>
            <person name="Hutchinson M.I."/>
            <person name="Powell A.J."/>
            <person name="Barry K."/>
            <person name="Miller A.N."/>
            <person name="Grigoriev I.V."/>
            <person name="Debuchy R."/>
            <person name="Gladieux P."/>
            <person name="Thoren M.H."/>
            <person name="Johannesson H."/>
        </authorList>
    </citation>
    <scope>NUCLEOTIDE SEQUENCE</scope>
    <source>
        <strain evidence="2">CBS 508.74</strain>
    </source>
</reference>
<sequence>MVTELRNELGQLKQTNMQQAKQIRTQTADFSRELEELKSKAFFTAPKVSDTEIMKKWKVLGFSIRQFISSYLSGPLDPPTLRLLEQKQEFRWLPHIATTLQLPILRPILFESWIWHFLCFRVFDLRSSLWGGEAGKLLGSSSEIIRKLIARNSGLDPRTNTTSILAKFHDWRVHSAQFLSQFNTHDKKYSIAELSNTMLDYLKHAMTGNHFNEPDMRLDAYKIVGEAAKLDEIFRLSKADFHVFITRVKLPLVEPPSFGFHFDDQTMEITKDVPLFDRRDSADRKHIVGLAISPGIFKAGNSNGANYGTERVLVKLQALCNLQEMLVYFENQSVTHGGRHQKQTDMEDLSTDAEVDMLSIARHKH</sequence>
<keyword evidence="3" id="KW-1185">Reference proteome</keyword>
<evidence type="ECO:0000313" key="3">
    <source>
        <dbReference type="Proteomes" id="UP001302812"/>
    </source>
</evidence>
<accession>A0AAN6T9W9</accession>
<dbReference type="EMBL" id="MU853351">
    <property type="protein sequence ID" value="KAK4110218.1"/>
    <property type="molecule type" value="Genomic_DNA"/>
</dbReference>
<proteinExistence type="predicted"/>
<protein>
    <submittedName>
        <fullName evidence="2">Uncharacterized protein</fullName>
    </submittedName>
</protein>
<reference evidence="2" key="1">
    <citation type="journal article" date="2023" name="Mol. Phylogenet. Evol.">
        <title>Genome-scale phylogeny and comparative genomics of the fungal order Sordariales.</title>
        <authorList>
            <person name="Hensen N."/>
            <person name="Bonometti L."/>
            <person name="Westerberg I."/>
            <person name="Brannstrom I.O."/>
            <person name="Guillou S."/>
            <person name="Cros-Aarteil S."/>
            <person name="Calhoun S."/>
            <person name="Haridas S."/>
            <person name="Kuo A."/>
            <person name="Mondo S."/>
            <person name="Pangilinan J."/>
            <person name="Riley R."/>
            <person name="LaButti K."/>
            <person name="Andreopoulos B."/>
            <person name="Lipzen A."/>
            <person name="Chen C."/>
            <person name="Yan M."/>
            <person name="Daum C."/>
            <person name="Ng V."/>
            <person name="Clum A."/>
            <person name="Steindorff A."/>
            <person name="Ohm R.A."/>
            <person name="Martin F."/>
            <person name="Silar P."/>
            <person name="Natvig D.O."/>
            <person name="Lalanne C."/>
            <person name="Gautier V."/>
            <person name="Ament-Velasquez S.L."/>
            <person name="Kruys A."/>
            <person name="Hutchinson M.I."/>
            <person name="Powell A.J."/>
            <person name="Barry K."/>
            <person name="Miller A.N."/>
            <person name="Grigoriev I.V."/>
            <person name="Debuchy R."/>
            <person name="Gladieux P."/>
            <person name="Hiltunen Thoren M."/>
            <person name="Johannesson H."/>
        </authorList>
    </citation>
    <scope>NUCLEOTIDE SEQUENCE</scope>
    <source>
        <strain evidence="2">CBS 508.74</strain>
    </source>
</reference>
<feature type="coiled-coil region" evidence="1">
    <location>
        <begin position="2"/>
        <end position="40"/>
    </location>
</feature>
<dbReference type="RefSeq" id="XP_064667788.1">
    <property type="nucleotide sequence ID" value="XM_064818611.1"/>
</dbReference>
<keyword evidence="1" id="KW-0175">Coiled coil</keyword>
<name>A0AAN6T9W9_9PEZI</name>
<evidence type="ECO:0000256" key="1">
    <source>
        <dbReference type="SAM" id="Coils"/>
    </source>
</evidence>
<dbReference type="GeneID" id="89942737"/>
<evidence type="ECO:0000313" key="2">
    <source>
        <dbReference type="EMBL" id="KAK4110218.1"/>
    </source>
</evidence>
<comment type="caution">
    <text evidence="2">The sequence shown here is derived from an EMBL/GenBank/DDBJ whole genome shotgun (WGS) entry which is preliminary data.</text>
</comment>
<dbReference type="Proteomes" id="UP001302812">
    <property type="component" value="Unassembled WGS sequence"/>
</dbReference>
<dbReference type="AlphaFoldDB" id="A0AAN6T9W9"/>